<proteinExistence type="predicted"/>
<dbReference type="EMBL" id="CP063212">
    <property type="protein sequence ID" value="QOR47657.1"/>
    <property type="molecule type" value="Genomic_DNA"/>
</dbReference>
<keyword evidence="4" id="KW-0479">Metal-binding</keyword>
<keyword evidence="2" id="KW-0004">4Fe-4S</keyword>
<reference evidence="8 9" key="1">
    <citation type="submission" date="2020-10" db="EMBL/GenBank/DDBJ databases">
        <title>Trueperella pecoris sp. nov. isolated from bovine and porcine specimens.</title>
        <authorList>
            <person name="Schoenecker L."/>
            <person name="Schnydrig P."/>
            <person name="Brodard I."/>
            <person name="Thomann A."/>
            <person name="Hemphill A."/>
            <person name="Rodriguez-Campos S."/>
            <person name="Perreten V."/>
            <person name="Jores J."/>
            <person name="Kittl S."/>
        </authorList>
    </citation>
    <scope>NUCLEOTIDE SEQUENCE [LARGE SCALE GENOMIC DNA]</scope>
    <source>
        <strain evidence="8 9">19OD0592</strain>
    </source>
</reference>
<evidence type="ECO:0000313" key="8">
    <source>
        <dbReference type="EMBL" id="QOR47657.1"/>
    </source>
</evidence>
<dbReference type="AlphaFoldDB" id="A0A7M1R2G0"/>
<dbReference type="GO" id="GO:0003824">
    <property type="term" value="F:catalytic activity"/>
    <property type="evidence" value="ECO:0007669"/>
    <property type="project" value="InterPro"/>
</dbReference>
<dbReference type="GO" id="GO:0046872">
    <property type="term" value="F:metal ion binding"/>
    <property type="evidence" value="ECO:0007669"/>
    <property type="project" value="UniProtKB-KW"/>
</dbReference>
<dbReference type="GO" id="GO:0051539">
    <property type="term" value="F:4 iron, 4 sulfur cluster binding"/>
    <property type="evidence" value="ECO:0007669"/>
    <property type="project" value="UniProtKB-KW"/>
</dbReference>
<dbReference type="UniPathway" id="UPA00782"/>
<name>A0A7M1R2G0_9ACTO</name>
<dbReference type="Proteomes" id="UP000594961">
    <property type="component" value="Chromosome"/>
</dbReference>
<dbReference type="PROSITE" id="PS01305">
    <property type="entry name" value="MOAA_NIFB_PQQE"/>
    <property type="match status" value="1"/>
</dbReference>
<dbReference type="PANTHER" id="PTHR43787">
    <property type="entry name" value="FEMO COFACTOR BIOSYNTHESIS PROTEIN NIFB-RELATED"/>
    <property type="match status" value="1"/>
</dbReference>
<keyword evidence="3" id="KW-0949">S-adenosyl-L-methionine</keyword>
<evidence type="ECO:0000256" key="6">
    <source>
        <dbReference type="ARBA" id="ARBA00023014"/>
    </source>
</evidence>
<dbReference type="InterPro" id="IPR058240">
    <property type="entry name" value="rSAM_sf"/>
</dbReference>
<dbReference type="InterPro" id="IPR007197">
    <property type="entry name" value="rSAM"/>
</dbReference>
<organism evidence="8 9">
    <name type="scientific">Trueperella pecoris</name>
    <dbReference type="NCBI Taxonomy" id="2733571"/>
    <lineage>
        <taxon>Bacteria</taxon>
        <taxon>Bacillati</taxon>
        <taxon>Actinomycetota</taxon>
        <taxon>Actinomycetes</taxon>
        <taxon>Actinomycetales</taxon>
        <taxon>Actinomycetaceae</taxon>
        <taxon>Trueperella</taxon>
    </lineage>
</organism>
<dbReference type="Pfam" id="PF04055">
    <property type="entry name" value="Radical_SAM"/>
    <property type="match status" value="1"/>
</dbReference>
<dbReference type="RefSeq" id="WP_197553029.1">
    <property type="nucleotide sequence ID" value="NZ_CP063212.1"/>
</dbReference>
<protein>
    <submittedName>
        <fullName evidence="8">Radical SAM protein</fullName>
    </submittedName>
</protein>
<dbReference type="SFLD" id="SFLDG01067">
    <property type="entry name" value="SPASM/twitch_domain_containing"/>
    <property type="match status" value="1"/>
</dbReference>
<keyword evidence="6" id="KW-0411">Iron-sulfur</keyword>
<evidence type="ECO:0000256" key="5">
    <source>
        <dbReference type="ARBA" id="ARBA00023004"/>
    </source>
</evidence>
<dbReference type="InterPro" id="IPR000385">
    <property type="entry name" value="MoaA_NifB_PqqE_Fe-S-bd_CS"/>
</dbReference>
<dbReference type="Gene3D" id="3.20.20.70">
    <property type="entry name" value="Aldolase class I"/>
    <property type="match status" value="1"/>
</dbReference>
<dbReference type="CDD" id="cd01335">
    <property type="entry name" value="Radical_SAM"/>
    <property type="match status" value="1"/>
</dbReference>
<evidence type="ECO:0000256" key="2">
    <source>
        <dbReference type="ARBA" id="ARBA00022485"/>
    </source>
</evidence>
<dbReference type="PROSITE" id="PS51918">
    <property type="entry name" value="RADICAL_SAM"/>
    <property type="match status" value="1"/>
</dbReference>
<feature type="domain" description="Radical SAM core" evidence="7">
    <location>
        <begin position="57"/>
        <end position="289"/>
    </location>
</feature>
<comment type="cofactor">
    <cofactor evidence="1">
        <name>[4Fe-4S] cluster</name>
        <dbReference type="ChEBI" id="CHEBI:49883"/>
    </cofactor>
</comment>
<dbReference type="InterPro" id="IPR013785">
    <property type="entry name" value="Aldolase_TIM"/>
</dbReference>
<evidence type="ECO:0000313" key="9">
    <source>
        <dbReference type="Proteomes" id="UP000594961"/>
    </source>
</evidence>
<gene>
    <name evidence="8" type="ORF">INS90_10510</name>
</gene>
<accession>A0A7M1R2G0</accession>
<dbReference type="PANTHER" id="PTHR43787:SF3">
    <property type="entry name" value="ARYLSULFATASE REGULATORY PROTEIN"/>
    <property type="match status" value="1"/>
</dbReference>
<evidence type="ECO:0000256" key="3">
    <source>
        <dbReference type="ARBA" id="ARBA00022691"/>
    </source>
</evidence>
<dbReference type="SUPFAM" id="SSF102114">
    <property type="entry name" value="Radical SAM enzymes"/>
    <property type="match status" value="1"/>
</dbReference>
<evidence type="ECO:0000259" key="7">
    <source>
        <dbReference type="PROSITE" id="PS51918"/>
    </source>
</evidence>
<evidence type="ECO:0000256" key="1">
    <source>
        <dbReference type="ARBA" id="ARBA00001966"/>
    </source>
</evidence>
<keyword evidence="5" id="KW-0408">Iron</keyword>
<sequence length="391" mass="44021">MSCFVSKNNFRVLTTKHSIWAMQVGRNVRVSTQHAQEFGITPRTILSQLPPFQARQTSDTYHLTAVVSTACNMRCPYCFENATIRDARVIRPPARTMSANIISSMSYFVRQQMEMHSKTNLEINLFGGEPLLFPDTCIDILSTFSDLPTQTIAVTNGSKLSPETIMALYELGLEAIQVTFDGWKDDHNQTRRLVSGQPSYNLVLSNLLRLAETLDKLRILVRVNVSHQNLASIGRIVDDLRPIQNIDRVTIAFEPIHDTETFRGDKYSSDQLVEQVINAYRVAGMAGFNLPRPSLQTVCAVCSVPSTADGCCVQPDGTLTSCWESVGHQEHVVGDLQNGLFPKEQLKHRWVRCGYNSTATHDDVMSFRDPVHGWLLDWNHFVTNNWDTSTL</sequence>
<evidence type="ECO:0000256" key="4">
    <source>
        <dbReference type="ARBA" id="ARBA00022723"/>
    </source>
</evidence>
<dbReference type="SFLD" id="SFLDS00029">
    <property type="entry name" value="Radical_SAM"/>
    <property type="match status" value="1"/>
</dbReference>